<organism evidence="10 11">
    <name type="scientific">Thioclava litoralis</name>
    <dbReference type="NCBI Taxonomy" id="3076557"/>
    <lineage>
        <taxon>Bacteria</taxon>
        <taxon>Pseudomonadati</taxon>
        <taxon>Pseudomonadota</taxon>
        <taxon>Alphaproteobacteria</taxon>
        <taxon>Rhodobacterales</taxon>
        <taxon>Paracoccaceae</taxon>
        <taxon>Thioclava</taxon>
    </lineage>
</organism>
<comment type="subcellular location">
    <subcellularLocation>
        <location evidence="1">Cell membrane</location>
        <topology evidence="1">Multi-pass membrane protein</topology>
    </subcellularLocation>
</comment>
<keyword evidence="7 8" id="KW-0472">Membrane</keyword>
<evidence type="ECO:0000259" key="9">
    <source>
        <dbReference type="Pfam" id="PF11984"/>
    </source>
</evidence>
<dbReference type="Pfam" id="PF11984">
    <property type="entry name" value="DUF3485"/>
    <property type="match status" value="1"/>
</dbReference>
<keyword evidence="5 10" id="KW-0378">Hydrolase</keyword>
<feature type="transmembrane region" description="Helical" evidence="8">
    <location>
        <begin position="158"/>
        <end position="176"/>
    </location>
</feature>
<protein>
    <submittedName>
        <fullName evidence="10">VPLPA-CTERM-specific exosortase XrtD</fullName>
        <ecNumber evidence="10">3.4.22.-</ecNumber>
    </submittedName>
</protein>
<evidence type="ECO:0000313" key="11">
    <source>
        <dbReference type="Proteomes" id="UP001623290"/>
    </source>
</evidence>
<feature type="transmembrane region" description="Helical" evidence="8">
    <location>
        <begin position="20"/>
        <end position="38"/>
    </location>
</feature>
<accession>A0ABZ1E433</accession>
<feature type="transmembrane region" description="Helical" evidence="8">
    <location>
        <begin position="265"/>
        <end position="283"/>
    </location>
</feature>
<dbReference type="InterPro" id="IPR014263">
    <property type="entry name" value="Methanolan_biosynth_EpsI"/>
</dbReference>
<dbReference type="InterPro" id="IPR026491">
    <property type="entry name" value="ExosortD_VPLPA"/>
</dbReference>
<dbReference type="NCBIfam" id="TIGR04152">
    <property type="entry name" value="exosort_VPLPA"/>
    <property type="match status" value="1"/>
</dbReference>
<dbReference type="Pfam" id="PF09721">
    <property type="entry name" value="Exosortase_EpsH"/>
    <property type="match status" value="1"/>
</dbReference>
<evidence type="ECO:0000313" key="10">
    <source>
        <dbReference type="EMBL" id="WRY35794.1"/>
    </source>
</evidence>
<dbReference type="Proteomes" id="UP001623290">
    <property type="component" value="Plasmid unnamed2"/>
</dbReference>
<keyword evidence="10" id="KW-0614">Plasmid</keyword>
<keyword evidence="3" id="KW-0645">Protease</keyword>
<dbReference type="InterPro" id="IPR026392">
    <property type="entry name" value="Exo/Archaeosortase_dom"/>
</dbReference>
<reference evidence="10 11" key="1">
    <citation type="submission" date="2023-09" db="EMBL/GenBank/DDBJ databases">
        <title>Thioclava shenzhenensis sp. nov., a multidrug resistant bacteria-antagonizing species isolated from coastal seawater.</title>
        <authorList>
            <person name="Long M."/>
        </authorList>
    </citation>
    <scope>NUCLEOTIDE SEQUENCE [LARGE SCALE GENOMIC DNA]</scope>
    <source>
        <strain evidence="10 11">FTW29</strain>
        <plasmid evidence="10 11">unnamed2</plasmid>
    </source>
</reference>
<evidence type="ECO:0000256" key="6">
    <source>
        <dbReference type="ARBA" id="ARBA00022989"/>
    </source>
</evidence>
<feature type="transmembrane region" description="Helical" evidence="8">
    <location>
        <begin position="130"/>
        <end position="151"/>
    </location>
</feature>
<feature type="domain" description="Methanolan biosynthesis EpsI" evidence="9">
    <location>
        <begin position="321"/>
        <end position="525"/>
    </location>
</feature>
<evidence type="ECO:0000256" key="4">
    <source>
        <dbReference type="ARBA" id="ARBA00022692"/>
    </source>
</evidence>
<evidence type="ECO:0000256" key="3">
    <source>
        <dbReference type="ARBA" id="ARBA00022670"/>
    </source>
</evidence>
<feature type="transmembrane region" description="Helical" evidence="8">
    <location>
        <begin position="106"/>
        <end position="124"/>
    </location>
</feature>
<dbReference type="EMBL" id="CP135445">
    <property type="protein sequence ID" value="WRY35794.1"/>
    <property type="molecule type" value="Genomic_DNA"/>
</dbReference>
<feature type="transmembrane region" description="Helical" evidence="8">
    <location>
        <begin position="50"/>
        <end position="68"/>
    </location>
</feature>
<dbReference type="NCBIfam" id="TIGR04178">
    <property type="entry name" value="exo_archaeo"/>
    <property type="match status" value="1"/>
</dbReference>
<evidence type="ECO:0000256" key="7">
    <source>
        <dbReference type="ARBA" id="ARBA00023136"/>
    </source>
</evidence>
<keyword evidence="11" id="KW-1185">Reference proteome</keyword>
<evidence type="ECO:0000256" key="1">
    <source>
        <dbReference type="ARBA" id="ARBA00004651"/>
    </source>
</evidence>
<dbReference type="RefSeq" id="WP_330629539.1">
    <property type="nucleotide sequence ID" value="NZ_CP135445.1"/>
</dbReference>
<keyword evidence="6 8" id="KW-1133">Transmembrane helix</keyword>
<feature type="transmembrane region" description="Helical" evidence="8">
    <location>
        <begin position="196"/>
        <end position="215"/>
    </location>
</feature>
<dbReference type="EC" id="3.4.22.-" evidence="10"/>
<feature type="transmembrane region" description="Helical" evidence="8">
    <location>
        <begin position="80"/>
        <end position="99"/>
    </location>
</feature>
<keyword evidence="4 8" id="KW-0812">Transmembrane</keyword>
<dbReference type="InterPro" id="IPR013426">
    <property type="entry name" value="EpsH-like"/>
</dbReference>
<geneLocation type="plasmid" evidence="10 11">
    <name>unnamed2</name>
</geneLocation>
<evidence type="ECO:0000256" key="8">
    <source>
        <dbReference type="SAM" id="Phobius"/>
    </source>
</evidence>
<sequence length="529" mass="59055">MTDYLAGTDASSSRISPLGLIWFGLATIAAVVYFHEGFDALLTAWATPEYSHGPLIPLLSAFMFFQELKSEPIYRGPVNRWPGLAVLLFAVALGALGKFSQIDDVVAYAIILWVGSMLLISFGWAQGKHFWVPVLHLIYMLPLPGVLYYKLSTFLQSISSELGVALLGLLQVPVFLEGNIIDLGVLKLHVAEACSGLRYLFPIMSFSYVFAVLYRGPMWHKAVLLISAAPITVVMNSVRIAIAGWLVQYLGESHLEGFSHFFEGWVIFMSSVVILFGLAWTMLKLQRSKMSLPEALDLDFTGLWPQAKRLGLIEPSKGLIAATLILGISAIGWEIRPAPAPIQIDRDPFALFPRHLQDWQSRPMARLDTAVEQSLGANDYYGASFTRPGSTTPVEFFSAYYNDQTKGGTHSPEICLPSSGWEIAKLDRVNIAPEVGLKQPFRINRAIIQKGEAQMMVYYWFESHGRHIAWDMEAKLILLWDGFTIRRTDGALVRLTTPINEGESQAHAEERLKEMFLEVNSVLPRFVPQ</sequence>
<evidence type="ECO:0000256" key="2">
    <source>
        <dbReference type="ARBA" id="ARBA00022475"/>
    </source>
</evidence>
<name>A0ABZ1E433_9RHOB</name>
<dbReference type="NCBIfam" id="TIGR02602">
    <property type="entry name" value="8TM_EpsH"/>
    <property type="match status" value="1"/>
</dbReference>
<dbReference type="GO" id="GO:0016787">
    <property type="term" value="F:hydrolase activity"/>
    <property type="evidence" value="ECO:0007669"/>
    <property type="project" value="UniProtKB-KW"/>
</dbReference>
<feature type="transmembrane region" description="Helical" evidence="8">
    <location>
        <begin position="222"/>
        <end position="245"/>
    </location>
</feature>
<keyword evidence="2" id="KW-1003">Cell membrane</keyword>
<evidence type="ECO:0000256" key="5">
    <source>
        <dbReference type="ARBA" id="ARBA00022801"/>
    </source>
</evidence>
<dbReference type="InterPro" id="IPR019127">
    <property type="entry name" value="Exosortase"/>
</dbReference>
<gene>
    <name evidence="10" type="primary">xrtD</name>
    <name evidence="10" type="ORF">RPE78_16360</name>
</gene>
<proteinExistence type="predicted"/>
<dbReference type="NCBIfam" id="TIGR02914">
    <property type="entry name" value="EpsI_fam"/>
    <property type="match status" value="1"/>
</dbReference>